<dbReference type="Proteomes" id="UP001480595">
    <property type="component" value="Unassembled WGS sequence"/>
</dbReference>
<comment type="caution">
    <text evidence="1">The sequence shown here is derived from an EMBL/GenBank/DDBJ whole genome shotgun (WGS) entry which is preliminary data.</text>
</comment>
<gene>
    <name evidence="1" type="ORF">PG994_007290</name>
</gene>
<protein>
    <submittedName>
        <fullName evidence="1">Uncharacterized protein</fullName>
    </submittedName>
</protein>
<evidence type="ECO:0000313" key="2">
    <source>
        <dbReference type="Proteomes" id="UP001480595"/>
    </source>
</evidence>
<accession>A0ABR1V0D9</accession>
<evidence type="ECO:0000313" key="1">
    <source>
        <dbReference type="EMBL" id="KAK8064652.1"/>
    </source>
</evidence>
<reference evidence="1 2" key="1">
    <citation type="submission" date="2023-01" db="EMBL/GenBank/DDBJ databases">
        <title>Analysis of 21 Apiospora genomes using comparative genomics revels a genus with tremendous synthesis potential of carbohydrate active enzymes and secondary metabolites.</title>
        <authorList>
            <person name="Sorensen T."/>
        </authorList>
    </citation>
    <scope>NUCLEOTIDE SEQUENCE [LARGE SCALE GENOMIC DNA]</scope>
    <source>
        <strain evidence="1 2">CBS 135458</strain>
    </source>
</reference>
<name>A0ABR1V0D9_9PEZI</name>
<proteinExistence type="predicted"/>
<organism evidence="1 2">
    <name type="scientific">Apiospora phragmitis</name>
    <dbReference type="NCBI Taxonomy" id="2905665"/>
    <lineage>
        <taxon>Eukaryota</taxon>
        <taxon>Fungi</taxon>
        <taxon>Dikarya</taxon>
        <taxon>Ascomycota</taxon>
        <taxon>Pezizomycotina</taxon>
        <taxon>Sordariomycetes</taxon>
        <taxon>Xylariomycetidae</taxon>
        <taxon>Amphisphaeriales</taxon>
        <taxon>Apiosporaceae</taxon>
        <taxon>Apiospora</taxon>
    </lineage>
</organism>
<sequence length="70" mass="7883">MAIQDETDASWKAMEKALEEEKEKEKVAEKVVAGGSGQATPRILNILEWFDVVARFELDMATQRLDCLKA</sequence>
<dbReference type="GeneID" id="92091762"/>
<dbReference type="RefSeq" id="XP_066715641.1">
    <property type="nucleotide sequence ID" value="XM_066858699.1"/>
</dbReference>
<keyword evidence="2" id="KW-1185">Reference proteome</keyword>
<dbReference type="EMBL" id="JAQQWL010000007">
    <property type="protein sequence ID" value="KAK8064652.1"/>
    <property type="molecule type" value="Genomic_DNA"/>
</dbReference>